<evidence type="ECO:0000313" key="12">
    <source>
        <dbReference type="Proteomes" id="UP000320717"/>
    </source>
</evidence>
<dbReference type="GO" id="GO:0045436">
    <property type="term" value="F:lycopene beta cyclase activity"/>
    <property type="evidence" value="ECO:0007669"/>
    <property type="project" value="UniProtKB-ARBA"/>
</dbReference>
<dbReference type="OrthoDB" id="4411839at2"/>
<accession>A0A5B8I4C9</accession>
<dbReference type="EMBL" id="CP042260">
    <property type="protein sequence ID" value="QDY67935.1"/>
    <property type="molecule type" value="Genomic_DNA"/>
</dbReference>
<dbReference type="Proteomes" id="UP001060018">
    <property type="component" value="Chromosome"/>
</dbReference>
<keyword evidence="6 8" id="KW-0472">Membrane</keyword>
<keyword evidence="7" id="KW-0413">Isomerase</keyword>
<dbReference type="AlphaFoldDB" id="A0A5B8I4C9"/>
<evidence type="ECO:0000256" key="3">
    <source>
        <dbReference type="ARBA" id="ARBA00022692"/>
    </source>
</evidence>
<dbReference type="NCBIfam" id="TIGR03462">
    <property type="entry name" value="CarR_dom_SF"/>
    <property type="match status" value="1"/>
</dbReference>
<feature type="transmembrane region" description="Helical" evidence="8">
    <location>
        <begin position="6"/>
        <end position="24"/>
    </location>
</feature>
<dbReference type="InterPro" id="IPR017825">
    <property type="entry name" value="Lycopene_cyclase_dom"/>
</dbReference>
<evidence type="ECO:0000256" key="1">
    <source>
        <dbReference type="ARBA" id="ARBA00004141"/>
    </source>
</evidence>
<comment type="pathway">
    <text evidence="2">Carotenoid biosynthesis.</text>
</comment>
<evidence type="ECO:0000313" key="10">
    <source>
        <dbReference type="EMBL" id="QDY67935.1"/>
    </source>
</evidence>
<sequence>MFLEMSFWFLAAAGSVFLLGALAGRKKPAAIALPVLAAMVLMLLLTAIFDNLMIFAGLFDYGTHTLSGLRIGLAPIEDFAYAACAVLLGPGLWWLFEALASRRKGSGHSIPPNDKA</sequence>
<dbReference type="GO" id="GO:0016020">
    <property type="term" value="C:membrane"/>
    <property type="evidence" value="ECO:0007669"/>
    <property type="project" value="UniProtKB-SubCell"/>
</dbReference>
<dbReference type="RefSeq" id="WP_075972583.1">
    <property type="nucleotide sequence ID" value="NZ_CP102487.1"/>
</dbReference>
<reference evidence="10 12" key="1">
    <citation type="submission" date="2019-07" db="EMBL/GenBank/DDBJ databases">
        <title>Complete Genome Sequence of drought tolerant Plant Growth-Promoting Rhizobacterium Glutamicibacter halophytocola DR408.</title>
        <authorList>
            <person name="Nishu S.D."/>
            <person name="Lee T.K."/>
        </authorList>
    </citation>
    <scope>NUCLEOTIDE SEQUENCE [LARGE SCALE GENOMIC DNA]</scope>
    <source>
        <strain evidence="10 12">DR408</strain>
    </source>
</reference>
<gene>
    <name evidence="10" type="ORF">FQA45_01265</name>
    <name evidence="11" type="ORF">NUH22_07075</name>
</gene>
<organism evidence="11 13">
    <name type="scientific">Glutamicibacter halophytocola</name>
    <dbReference type="NCBI Taxonomy" id="1933880"/>
    <lineage>
        <taxon>Bacteria</taxon>
        <taxon>Bacillati</taxon>
        <taxon>Actinomycetota</taxon>
        <taxon>Actinomycetes</taxon>
        <taxon>Micrococcales</taxon>
        <taxon>Micrococcaceae</taxon>
        <taxon>Glutamicibacter</taxon>
    </lineage>
</organism>
<feature type="transmembrane region" description="Helical" evidence="8">
    <location>
        <begin position="79"/>
        <end position="96"/>
    </location>
</feature>
<feature type="transmembrane region" description="Helical" evidence="8">
    <location>
        <begin position="31"/>
        <end position="59"/>
    </location>
</feature>
<dbReference type="EMBL" id="CP102487">
    <property type="protein sequence ID" value="UUX60364.1"/>
    <property type="molecule type" value="Genomic_DNA"/>
</dbReference>
<dbReference type="Proteomes" id="UP000320717">
    <property type="component" value="Chromosome"/>
</dbReference>
<proteinExistence type="predicted"/>
<keyword evidence="4" id="KW-0125">Carotenoid biosynthesis</keyword>
<evidence type="ECO:0000259" key="9">
    <source>
        <dbReference type="Pfam" id="PF18916"/>
    </source>
</evidence>
<evidence type="ECO:0000256" key="7">
    <source>
        <dbReference type="ARBA" id="ARBA00023235"/>
    </source>
</evidence>
<comment type="subcellular location">
    <subcellularLocation>
        <location evidence="1">Membrane</location>
        <topology evidence="1">Multi-pass membrane protein</topology>
    </subcellularLocation>
</comment>
<evidence type="ECO:0000313" key="11">
    <source>
        <dbReference type="EMBL" id="UUX60364.1"/>
    </source>
</evidence>
<keyword evidence="12" id="KW-1185">Reference proteome</keyword>
<evidence type="ECO:0000256" key="4">
    <source>
        <dbReference type="ARBA" id="ARBA00022746"/>
    </source>
</evidence>
<reference evidence="11" key="2">
    <citation type="journal article" date="2022" name="Pest Manag. Sci.">
        <title>Glutamicibacter halophytocola-mediated host fitness of potato tuber moth on Solanaceae crops.</title>
        <authorList>
            <person name="Wang W."/>
            <person name="Xiao G."/>
            <person name="Du G."/>
            <person name="Chang L."/>
            <person name="Yang Y."/>
            <person name="Ye J."/>
            <person name="Chen B."/>
        </authorList>
    </citation>
    <scope>NUCLEOTIDE SEQUENCE</scope>
    <source>
        <strain evidence="11">S2</strain>
    </source>
</reference>
<dbReference type="GO" id="GO:0016117">
    <property type="term" value="P:carotenoid biosynthetic process"/>
    <property type="evidence" value="ECO:0007669"/>
    <property type="project" value="UniProtKB-KW"/>
</dbReference>
<evidence type="ECO:0000313" key="13">
    <source>
        <dbReference type="Proteomes" id="UP001060018"/>
    </source>
</evidence>
<evidence type="ECO:0000256" key="5">
    <source>
        <dbReference type="ARBA" id="ARBA00022989"/>
    </source>
</evidence>
<evidence type="ECO:0000256" key="2">
    <source>
        <dbReference type="ARBA" id="ARBA00004829"/>
    </source>
</evidence>
<keyword evidence="3 8" id="KW-0812">Transmembrane</keyword>
<feature type="domain" description="Lycopene cyclase" evidence="9">
    <location>
        <begin position="13"/>
        <end position="90"/>
    </location>
</feature>
<dbReference type="Pfam" id="PF18916">
    <property type="entry name" value="Lycopene_cyc"/>
    <property type="match status" value="1"/>
</dbReference>
<keyword evidence="5 8" id="KW-1133">Transmembrane helix</keyword>
<dbReference type="GO" id="GO:0016872">
    <property type="term" value="F:intramolecular lyase activity"/>
    <property type="evidence" value="ECO:0007669"/>
    <property type="project" value="InterPro"/>
</dbReference>
<evidence type="ECO:0000256" key="6">
    <source>
        <dbReference type="ARBA" id="ARBA00023136"/>
    </source>
</evidence>
<protein>
    <submittedName>
        <fullName evidence="11">Lycopene cyclase domain-containing protein</fullName>
    </submittedName>
</protein>
<evidence type="ECO:0000256" key="8">
    <source>
        <dbReference type="SAM" id="Phobius"/>
    </source>
</evidence>
<name>A0A5B8I4C9_9MICC</name>